<dbReference type="OrthoDB" id="9804951at2"/>
<dbReference type="PANTHER" id="PTHR44757:SF2">
    <property type="entry name" value="BIOFILM ARCHITECTURE MAINTENANCE PROTEIN MBAA"/>
    <property type="match status" value="1"/>
</dbReference>
<keyword evidence="3" id="KW-0472">Membrane</keyword>
<feature type="transmembrane region" description="Helical" evidence="3">
    <location>
        <begin position="196"/>
        <end position="215"/>
    </location>
</feature>
<sequence>MKPTSDLAPTTTQTSRADRDHRTGLILSLLLGLVLAGVQFAQPQLHDGAFWLPASLHAICEIFAVTVAVLVFAVTWHSYRPAQPTNLLLLGCAFLAIALLDLAHALSYRGMPDMVTPASPEKAINFWLVSRLLLALTLLLMSLRPWRPLRSYRSRLPMLLATLGLVALFWVLGLGFPDVWPHTFVNSHLTPFKITAEWIIIFLLAVAALRFLSAWRHGLPYAAGNLMAAALISILAELCFTAYNNVHDIYSLLGHLYKVASYCLIYQAVFVASVREPYERLAVAIADRQAAEQRIEVMAFHDSITGLPNLALLQDRTLQALAAMRRDDTCVGLLFLDVDAFKLINDSLGLEPGDRLLRAIGQRLLHGLPESATLCRYGSDEFAVLLPGLNGPEAMAEVPQRILDLMATPFEIDGQLIPCSVSIGVALAPNDGHEPNSLLRNAESAMYKAKQAGHRTWRYYDAAIDSEVSERLHLLNSLRQAIERSELQLHYQLQFELASGEVVAAEALLRWQHPELGAISPARFIPIAEESGLIVPLGEWTLRQACRQAAQWRTAGIGVPRVAVNLSPLQLHHHSLEDAVRRALQDASLPASALELELTESSLIADTAQVLHTLESLKRLGIKLSIDDFGTGYSSLGYLRRLPVDTLKIDQSFVRAMATSTDGTAIVEAIIQMARSLGLDTLAEGVEDQATASQLQQLGCQLAQGYFFARPVPASEILTILTRHEGLRGA</sequence>
<dbReference type="CDD" id="cd01949">
    <property type="entry name" value="GGDEF"/>
    <property type="match status" value="1"/>
</dbReference>
<dbReference type="Pfam" id="PF00990">
    <property type="entry name" value="GGDEF"/>
    <property type="match status" value="1"/>
</dbReference>
<keyword evidence="3" id="KW-0812">Transmembrane</keyword>
<dbReference type="EMBL" id="HG322950">
    <property type="protein sequence ID" value="CDF84522.1"/>
    <property type="molecule type" value="Genomic_DNA"/>
</dbReference>
<feature type="transmembrane region" description="Helical" evidence="3">
    <location>
        <begin position="126"/>
        <end position="144"/>
    </location>
</feature>
<dbReference type="NCBIfam" id="TIGR00254">
    <property type="entry name" value="GGDEF"/>
    <property type="match status" value="1"/>
</dbReference>
<dbReference type="InterPro" id="IPR035919">
    <property type="entry name" value="EAL_sf"/>
</dbReference>
<evidence type="ECO:0000259" key="4">
    <source>
        <dbReference type="PROSITE" id="PS50883"/>
    </source>
</evidence>
<dbReference type="Pfam" id="PF17159">
    <property type="entry name" value="MASE3"/>
    <property type="match status" value="1"/>
</dbReference>
<evidence type="ECO:0000259" key="5">
    <source>
        <dbReference type="PROSITE" id="PS50887"/>
    </source>
</evidence>
<dbReference type="InterPro" id="IPR029787">
    <property type="entry name" value="Nucleotide_cyclase"/>
</dbReference>
<feature type="transmembrane region" description="Helical" evidence="3">
    <location>
        <begin position="222"/>
        <end position="243"/>
    </location>
</feature>
<dbReference type="GO" id="GO:0071111">
    <property type="term" value="F:cyclic-guanylate-specific phosphodiesterase activity"/>
    <property type="evidence" value="ECO:0007669"/>
    <property type="project" value="UniProtKB-EC"/>
</dbReference>
<protein>
    <recommendedName>
        <fullName evidence="1">cyclic-guanylate-specific phosphodiesterase</fullName>
        <ecNumber evidence="1">3.1.4.52</ecNumber>
    </recommendedName>
</protein>
<name>A0A024HJ37_PSEKB</name>
<dbReference type="SUPFAM" id="SSF141868">
    <property type="entry name" value="EAL domain-like"/>
    <property type="match status" value="1"/>
</dbReference>
<evidence type="ECO:0000313" key="7">
    <source>
        <dbReference type="Proteomes" id="UP000025241"/>
    </source>
</evidence>
<dbReference type="SUPFAM" id="SSF55073">
    <property type="entry name" value="Nucleotide cyclase"/>
    <property type="match status" value="1"/>
</dbReference>
<dbReference type="InterPro" id="IPR001633">
    <property type="entry name" value="EAL_dom"/>
</dbReference>
<feature type="transmembrane region" description="Helical" evidence="3">
    <location>
        <begin position="156"/>
        <end position="176"/>
    </location>
</feature>
<dbReference type="InterPro" id="IPR043128">
    <property type="entry name" value="Rev_trsase/Diguanyl_cyclase"/>
</dbReference>
<proteinExistence type="predicted"/>
<dbReference type="HOGENOM" id="CLU_000445_70_49_6"/>
<dbReference type="InterPro" id="IPR000160">
    <property type="entry name" value="GGDEF_dom"/>
</dbReference>
<dbReference type="RefSeq" id="WP_052355306.1">
    <property type="nucleotide sequence ID" value="NZ_HG322950.1"/>
</dbReference>
<evidence type="ECO:0000313" key="6">
    <source>
        <dbReference type="EMBL" id="CDF84522.1"/>
    </source>
</evidence>
<evidence type="ECO:0000256" key="3">
    <source>
        <dbReference type="SAM" id="Phobius"/>
    </source>
</evidence>
<feature type="transmembrane region" description="Helical" evidence="3">
    <location>
        <begin position="87"/>
        <end position="106"/>
    </location>
</feature>
<evidence type="ECO:0000256" key="1">
    <source>
        <dbReference type="ARBA" id="ARBA00012282"/>
    </source>
</evidence>
<dbReference type="Pfam" id="PF00563">
    <property type="entry name" value="EAL"/>
    <property type="match status" value="1"/>
</dbReference>
<dbReference type="Proteomes" id="UP000025241">
    <property type="component" value="Chromosome I"/>
</dbReference>
<dbReference type="Gene3D" id="3.30.70.270">
    <property type="match status" value="1"/>
</dbReference>
<reference evidence="6 7" key="1">
    <citation type="submission" date="2013-03" db="EMBL/GenBank/DDBJ databases">
        <authorList>
            <person name="Linke B."/>
        </authorList>
    </citation>
    <scope>NUCLEOTIDE SEQUENCE [LARGE SCALE GENOMIC DNA]</scope>
    <source>
        <strain evidence="6 7">B13</strain>
    </source>
</reference>
<accession>A0A024HJ37</accession>
<dbReference type="FunFam" id="3.20.20.450:FF:000001">
    <property type="entry name" value="Cyclic di-GMP phosphodiesterase yahA"/>
    <property type="match status" value="1"/>
</dbReference>
<keyword evidence="3" id="KW-1133">Transmembrane helix</keyword>
<dbReference type="PROSITE" id="PS50883">
    <property type="entry name" value="EAL"/>
    <property type="match status" value="1"/>
</dbReference>
<dbReference type="STRING" id="1301098.PKB_3176"/>
<dbReference type="KEGG" id="pkc:PKB_3176"/>
<dbReference type="CDD" id="cd01948">
    <property type="entry name" value="EAL"/>
    <property type="match status" value="1"/>
</dbReference>
<dbReference type="InterPro" id="IPR052155">
    <property type="entry name" value="Biofilm_reg_signaling"/>
</dbReference>
<dbReference type="Gene3D" id="3.20.20.450">
    <property type="entry name" value="EAL domain"/>
    <property type="match status" value="1"/>
</dbReference>
<dbReference type="PANTHER" id="PTHR44757">
    <property type="entry name" value="DIGUANYLATE CYCLASE DGCP"/>
    <property type="match status" value="1"/>
</dbReference>
<evidence type="ECO:0000256" key="2">
    <source>
        <dbReference type="ARBA" id="ARBA00022636"/>
    </source>
</evidence>
<dbReference type="InterPro" id="IPR033425">
    <property type="entry name" value="MASE3"/>
</dbReference>
<dbReference type="SMART" id="SM00052">
    <property type="entry name" value="EAL"/>
    <property type="match status" value="1"/>
</dbReference>
<feature type="transmembrane region" description="Helical" evidence="3">
    <location>
        <begin position="24"/>
        <end position="42"/>
    </location>
</feature>
<dbReference type="PROSITE" id="PS50887">
    <property type="entry name" value="GGDEF"/>
    <property type="match status" value="1"/>
</dbReference>
<feature type="domain" description="EAL" evidence="4">
    <location>
        <begin position="471"/>
        <end position="725"/>
    </location>
</feature>
<keyword evidence="2" id="KW-0973">c-di-GMP</keyword>
<dbReference type="EC" id="3.1.4.52" evidence="1"/>
<keyword evidence="7" id="KW-1185">Reference proteome</keyword>
<dbReference type="AlphaFoldDB" id="A0A024HJ37"/>
<gene>
    <name evidence="6" type="ORF">PKB_3176</name>
</gene>
<dbReference type="SMART" id="SM00267">
    <property type="entry name" value="GGDEF"/>
    <property type="match status" value="1"/>
</dbReference>
<feature type="transmembrane region" description="Helical" evidence="3">
    <location>
        <begin position="54"/>
        <end position="75"/>
    </location>
</feature>
<organism evidence="6 7">
    <name type="scientific">Pseudomonas knackmussii (strain DSM 6978 / CCUG 54928 / LMG 23759 / B13)</name>
    <dbReference type="NCBI Taxonomy" id="1301098"/>
    <lineage>
        <taxon>Bacteria</taxon>
        <taxon>Pseudomonadati</taxon>
        <taxon>Pseudomonadota</taxon>
        <taxon>Gammaproteobacteria</taxon>
        <taxon>Pseudomonadales</taxon>
        <taxon>Pseudomonadaceae</taxon>
        <taxon>Pseudomonas</taxon>
    </lineage>
</organism>
<reference evidence="6 7" key="2">
    <citation type="submission" date="2014-05" db="EMBL/GenBank/DDBJ databases">
        <title>Genome sequence of the 3-chlorobenzoate degrading bacterium Pseudomonas knackmussii B13 shows multiple evidence for horizontal gene transfer.</title>
        <authorList>
            <person name="Miyazaki R."/>
            <person name="Bertelli C."/>
            <person name="Falquet L."/>
            <person name="Robinson-Rechavi M."/>
            <person name="Gharib W."/>
            <person name="Roy S."/>
            <person name="Van der Meer J.R."/>
        </authorList>
    </citation>
    <scope>NUCLEOTIDE SEQUENCE [LARGE SCALE GENOMIC DNA]</scope>
    <source>
        <strain evidence="6 7">B13</strain>
    </source>
</reference>
<dbReference type="eggNOG" id="COG5001">
    <property type="taxonomic scope" value="Bacteria"/>
</dbReference>
<feature type="domain" description="GGDEF" evidence="5">
    <location>
        <begin position="329"/>
        <end position="462"/>
    </location>
</feature>
<dbReference type="PATRIC" id="fig|1301098.3.peg.3202"/>